<name>A0A3S3YMU2_9RHOB</name>
<evidence type="ECO:0000256" key="1">
    <source>
        <dbReference type="SAM" id="MobiDB-lite"/>
    </source>
</evidence>
<comment type="caution">
    <text evidence="2">The sequence shown here is derived from an EMBL/GenBank/DDBJ whole genome shotgun (WGS) entry which is preliminary data.</text>
</comment>
<gene>
    <name evidence="2" type="ORF">EP867_05610</name>
</gene>
<dbReference type="AlphaFoldDB" id="A0A3S3YMU2"/>
<organism evidence="2 3">
    <name type="scientific">Falsigemmobacter intermedius</name>
    <dbReference type="NCBI Taxonomy" id="1553448"/>
    <lineage>
        <taxon>Bacteria</taxon>
        <taxon>Pseudomonadati</taxon>
        <taxon>Pseudomonadota</taxon>
        <taxon>Alphaproteobacteria</taxon>
        <taxon>Rhodobacterales</taxon>
        <taxon>Paracoccaceae</taxon>
        <taxon>Falsigemmobacter</taxon>
    </lineage>
</organism>
<proteinExistence type="predicted"/>
<dbReference type="EMBL" id="SBLC01000006">
    <property type="protein sequence ID" value="RWY42959.1"/>
    <property type="molecule type" value="Genomic_DNA"/>
</dbReference>
<dbReference type="Proteomes" id="UP000287168">
    <property type="component" value="Unassembled WGS sequence"/>
</dbReference>
<protein>
    <submittedName>
        <fullName evidence="2">Uncharacterized protein</fullName>
    </submittedName>
</protein>
<sequence length="356" mass="36323">MSEKARLELEARQRQAELSAALAELRGTIEPAVHLVEKGAEMAGAGIDRGAKLLGAVGSAGGTVAGTAQAAAQKLSDAAATLTGHAPGEEKTAQVAGAAGAAGLAGVALWGVKRLLSKGDNAEPVPEGPLPAVLNALLPRSSSELTDRGGEWLSEADSLRREADRQLNKIERALARGRGDPDDLIAHRDEVLETLTNGLKIAFARGLEKLDPATRAHVLKKRGEDYAAHLAQLEAEAGGGGLTGALRRHPLLAGGAVLVAGAAAAYLLPRGAVTAAAGKAAPVVASLAKDVALGAVSRTGLWGSLAGFALKRMMTRREEDAPDAQAPAQTSLLSSDLPAPSRSPLVLDQYGAPAQR</sequence>
<feature type="region of interest" description="Disordered" evidence="1">
    <location>
        <begin position="317"/>
        <end position="356"/>
    </location>
</feature>
<evidence type="ECO:0000313" key="2">
    <source>
        <dbReference type="EMBL" id="RWY42959.1"/>
    </source>
</evidence>
<dbReference type="RefSeq" id="WP_128487224.1">
    <property type="nucleotide sequence ID" value="NZ_JBHLXB010000088.1"/>
</dbReference>
<accession>A0A3S3YMU2</accession>
<evidence type="ECO:0000313" key="3">
    <source>
        <dbReference type="Proteomes" id="UP000287168"/>
    </source>
</evidence>
<dbReference type="OrthoDB" id="9826038at2"/>
<reference evidence="2 3" key="1">
    <citation type="journal article" date="2015" name="Int. J. Syst. Evol. Microbiol.">
        <title>Gemmobacter intermedius sp. nov., isolated from a white stork (Ciconia ciconia).</title>
        <authorList>
            <person name="Kampfer P."/>
            <person name="Jerzak L."/>
            <person name="Wilharm G."/>
            <person name="Golke J."/>
            <person name="Busse H.J."/>
            <person name="Glaeser S.P."/>
        </authorList>
    </citation>
    <scope>NUCLEOTIDE SEQUENCE [LARGE SCALE GENOMIC DNA]</scope>
    <source>
        <strain evidence="2 3">119/4</strain>
    </source>
</reference>
<keyword evidence="3" id="KW-1185">Reference proteome</keyword>